<sequence length="116" mass="13216">MFPGGKIDPRKLQRLMREMGMEQEPISGVERVEIHLKDGSKLVFEKPQVIRMKIMNQEFYQVAGKAKREKPEEEPFTDEDVKLVAEQAGVSEEEARKALEETGGDLAEAIMRLQGE</sequence>
<reference evidence="7" key="1">
    <citation type="journal article" date="2020" name="bioRxiv">
        <title>A rank-normalized archaeal taxonomy based on genome phylogeny resolves widespread incomplete and uneven classifications.</title>
        <authorList>
            <person name="Rinke C."/>
            <person name="Chuvochina M."/>
            <person name="Mussig A.J."/>
            <person name="Chaumeil P.-A."/>
            <person name="Waite D.W."/>
            <person name="Whitman W.B."/>
            <person name="Parks D.H."/>
            <person name="Hugenholtz P."/>
        </authorList>
    </citation>
    <scope>NUCLEOTIDE SEQUENCE</scope>
    <source>
        <strain evidence="7">UBA8853</strain>
    </source>
</reference>
<dbReference type="InterPro" id="IPR009060">
    <property type="entry name" value="UBA-like_sf"/>
</dbReference>
<dbReference type="InterPro" id="IPR038187">
    <property type="entry name" value="NAC_A/B_dom_sf"/>
</dbReference>
<evidence type="ECO:0000313" key="7">
    <source>
        <dbReference type="EMBL" id="HII69813.1"/>
    </source>
</evidence>
<evidence type="ECO:0000256" key="5">
    <source>
        <dbReference type="NCBIfam" id="TIGR00264"/>
    </source>
</evidence>
<dbReference type="Pfam" id="PF01849">
    <property type="entry name" value="NAC"/>
    <property type="match status" value="1"/>
</dbReference>
<dbReference type="Gene3D" id="2.20.70.30">
    <property type="entry name" value="Nascent polypeptide-associated complex domain"/>
    <property type="match status" value="1"/>
</dbReference>
<evidence type="ECO:0000256" key="2">
    <source>
        <dbReference type="ARBA" id="ARBA00022884"/>
    </source>
</evidence>
<comment type="caution">
    <text evidence="7">The sequence shown here is derived from an EMBL/GenBank/DDBJ whole genome shotgun (WGS) entry which is preliminary data.</text>
</comment>
<comment type="similarity">
    <text evidence="4">Belongs to the NAC-alpha family.</text>
</comment>
<evidence type="ECO:0000256" key="1">
    <source>
        <dbReference type="ARBA" id="ARBA00022448"/>
    </source>
</evidence>
<accession>A0A832WA79</accession>
<dbReference type="GeneID" id="1477056"/>
<dbReference type="InterPro" id="IPR005231">
    <property type="entry name" value="NAC_arc"/>
</dbReference>
<dbReference type="Proteomes" id="UP000619545">
    <property type="component" value="Unassembled WGS sequence"/>
</dbReference>
<dbReference type="NCBIfam" id="TIGR00264">
    <property type="entry name" value="archaeal-type nascent polypeptide-associated complex protein"/>
    <property type="match status" value="1"/>
</dbReference>
<comment type="function">
    <text evidence="4">Contacts the emerging nascent chain on the ribosome.</text>
</comment>
<keyword evidence="3 4" id="KW-0653">Protein transport</keyword>
<dbReference type="GO" id="GO:0003723">
    <property type="term" value="F:RNA binding"/>
    <property type="evidence" value="ECO:0007669"/>
    <property type="project" value="UniProtKB-UniRule"/>
</dbReference>
<dbReference type="GO" id="GO:0015031">
    <property type="term" value="P:protein transport"/>
    <property type="evidence" value="ECO:0007669"/>
    <property type="project" value="UniProtKB-UniRule"/>
</dbReference>
<dbReference type="EMBL" id="DUJS01000002">
    <property type="protein sequence ID" value="HII69813.1"/>
    <property type="molecule type" value="Genomic_DNA"/>
</dbReference>
<keyword evidence="1 4" id="KW-0813">Transport</keyword>
<name>A0A832WA79_9EURY</name>
<keyword evidence="2 4" id="KW-0694">RNA-binding</keyword>
<dbReference type="SMART" id="SM01407">
    <property type="entry name" value="NAC"/>
    <property type="match status" value="1"/>
</dbReference>
<dbReference type="SMR" id="A0A832WA79"/>
<dbReference type="InterPro" id="IPR044034">
    <property type="entry name" value="NAC-like_UBA"/>
</dbReference>
<organism evidence="7 8">
    <name type="scientific">Methanopyrus kandleri</name>
    <dbReference type="NCBI Taxonomy" id="2320"/>
    <lineage>
        <taxon>Archaea</taxon>
        <taxon>Methanobacteriati</taxon>
        <taxon>Methanobacteriota</taxon>
        <taxon>Methanomada group</taxon>
        <taxon>Methanopyri</taxon>
        <taxon>Methanopyrales</taxon>
        <taxon>Methanopyraceae</taxon>
        <taxon>Methanopyrus</taxon>
    </lineage>
</organism>
<dbReference type="PROSITE" id="PS51151">
    <property type="entry name" value="NAC_AB"/>
    <property type="match status" value="1"/>
</dbReference>
<proteinExistence type="inferred from homology"/>
<dbReference type="OMA" id="PRKMKQM"/>
<feature type="domain" description="NAC-A/B" evidence="6">
    <location>
        <begin position="6"/>
        <end position="75"/>
    </location>
</feature>
<dbReference type="HAMAP" id="MF_00814">
    <property type="entry name" value="NAC_arch"/>
    <property type="match status" value="1"/>
</dbReference>
<dbReference type="CDD" id="cd14359">
    <property type="entry name" value="UBA_AeNAC"/>
    <property type="match status" value="1"/>
</dbReference>
<evidence type="ECO:0000259" key="6">
    <source>
        <dbReference type="PROSITE" id="PS51151"/>
    </source>
</evidence>
<dbReference type="RefSeq" id="WP_011019323.1">
    <property type="nucleotide sequence ID" value="NZ_DUJS01000002.1"/>
</dbReference>
<dbReference type="Gene3D" id="1.10.8.10">
    <property type="entry name" value="DNA helicase RuvA subunit, C-terminal domain"/>
    <property type="match status" value="1"/>
</dbReference>
<comment type="subunit">
    <text evidence="4">Homodimer. Interacts with the ribosome. Binds ribosomal RNA.</text>
</comment>
<evidence type="ECO:0000256" key="4">
    <source>
        <dbReference type="HAMAP-Rule" id="MF_00814"/>
    </source>
</evidence>
<evidence type="ECO:0000313" key="8">
    <source>
        <dbReference type="Proteomes" id="UP000619545"/>
    </source>
</evidence>
<dbReference type="SUPFAM" id="SSF46934">
    <property type="entry name" value="UBA-like"/>
    <property type="match status" value="1"/>
</dbReference>
<dbReference type="AlphaFoldDB" id="A0A832WA79"/>
<protein>
    <recommendedName>
        <fullName evidence="4 5">Nascent polypeptide-associated complex protein</fullName>
    </recommendedName>
</protein>
<evidence type="ECO:0000256" key="3">
    <source>
        <dbReference type="ARBA" id="ARBA00022927"/>
    </source>
</evidence>
<dbReference type="Pfam" id="PF19026">
    <property type="entry name" value="UBA_HYPK"/>
    <property type="match status" value="1"/>
</dbReference>
<dbReference type="InterPro" id="IPR002715">
    <property type="entry name" value="Nas_poly-pep-assoc_cplx_dom"/>
</dbReference>
<gene>
    <name evidence="4" type="primary">nac</name>
    <name evidence="7" type="ORF">HA336_01095</name>
</gene>
<dbReference type="CDD" id="cd22054">
    <property type="entry name" value="NAC_NACA"/>
    <property type="match status" value="1"/>
</dbReference>